<sequence>MILTRLQTFESALDHFDYVAIKSLLLFNLDGHPHIQNVALVQSAFTSIMDEWTSFRRLSHEANPMYQILRDLKELADDVQSSMKRKLQLGEVVEQQDYSVPMPAMTSYQPTYVRQ</sequence>
<proteinExistence type="predicted"/>
<reference evidence="2" key="1">
    <citation type="submission" date="2016-11" db="UniProtKB">
        <authorList>
            <consortium name="WormBaseParasite"/>
        </authorList>
    </citation>
    <scope>IDENTIFICATION</scope>
</reference>
<dbReference type="Proteomes" id="UP000095287">
    <property type="component" value="Unplaced"/>
</dbReference>
<evidence type="ECO:0000313" key="1">
    <source>
        <dbReference type="Proteomes" id="UP000095287"/>
    </source>
</evidence>
<accession>A0A1I8AL84</accession>
<keyword evidence="1" id="KW-1185">Reference proteome</keyword>
<name>A0A1I8AL84_9BILA</name>
<organism evidence="1 2">
    <name type="scientific">Steinernema glaseri</name>
    <dbReference type="NCBI Taxonomy" id="37863"/>
    <lineage>
        <taxon>Eukaryota</taxon>
        <taxon>Metazoa</taxon>
        <taxon>Ecdysozoa</taxon>
        <taxon>Nematoda</taxon>
        <taxon>Chromadorea</taxon>
        <taxon>Rhabditida</taxon>
        <taxon>Tylenchina</taxon>
        <taxon>Panagrolaimomorpha</taxon>
        <taxon>Strongyloidoidea</taxon>
        <taxon>Steinernematidae</taxon>
        <taxon>Steinernema</taxon>
    </lineage>
</organism>
<dbReference type="WBParaSite" id="L893_g6752.t1">
    <property type="protein sequence ID" value="L893_g6752.t1"/>
    <property type="gene ID" value="L893_g6752"/>
</dbReference>
<evidence type="ECO:0000313" key="2">
    <source>
        <dbReference type="WBParaSite" id="L893_g6752.t1"/>
    </source>
</evidence>
<dbReference type="AlphaFoldDB" id="A0A1I8AL84"/>
<protein>
    <submittedName>
        <fullName evidence="2">NR LBD domain-containing protein</fullName>
    </submittedName>
</protein>